<reference evidence="8 9" key="1">
    <citation type="submission" date="2016-03" db="EMBL/GenBank/DDBJ databases">
        <title>Draft genome sequence of Paenibacillus antarcticus CECT 5836.</title>
        <authorList>
            <person name="Shin S.-K."/>
            <person name="Yi H."/>
        </authorList>
    </citation>
    <scope>NUCLEOTIDE SEQUENCE [LARGE SCALE GENOMIC DNA]</scope>
    <source>
        <strain evidence="8 9">CECT 5836</strain>
    </source>
</reference>
<dbReference type="GO" id="GO:0016491">
    <property type="term" value="F:oxidoreductase activity"/>
    <property type="evidence" value="ECO:0007669"/>
    <property type="project" value="UniProtKB-KW"/>
</dbReference>
<keyword evidence="2" id="KW-0732">Signal</keyword>
<evidence type="ECO:0000313" key="9">
    <source>
        <dbReference type="Proteomes" id="UP000077355"/>
    </source>
</evidence>
<keyword evidence="9" id="KW-1185">Reference proteome</keyword>
<dbReference type="OrthoDB" id="117402at2"/>
<organism evidence="8 9">
    <name type="scientific">Paenibacillus antarcticus</name>
    <dbReference type="NCBI Taxonomy" id="253703"/>
    <lineage>
        <taxon>Bacteria</taxon>
        <taxon>Bacillati</taxon>
        <taxon>Bacillota</taxon>
        <taxon>Bacilli</taxon>
        <taxon>Bacillales</taxon>
        <taxon>Paenibacillaceae</taxon>
        <taxon>Paenibacillus</taxon>
    </lineage>
</organism>
<feature type="domain" description="Thioredoxin-like fold" evidence="7">
    <location>
        <begin position="57"/>
        <end position="229"/>
    </location>
</feature>
<sequence length="236" mass="26621">MVKHNKKPVHSSNKAKPLVLITLVVITLIVALFIITTKQEEKAKEPAQFSKQPSLLNQPTLGNDDASVSVIEFGDYKCPSCKSWSERIYPQLMKDYIDTGKIKFAYINVLFHGEESQLASLAAESVFAQDPQAFWTYHKALYAAQPAQANHDESWITQESVLDMAKTNIPQIDLIKLEEDIKASKALPEINIDSALVEQYNVQLTPTIMINGIVLDDPFDYNKIKELIDQELEDNK</sequence>
<evidence type="ECO:0000256" key="4">
    <source>
        <dbReference type="ARBA" id="ARBA00023157"/>
    </source>
</evidence>
<protein>
    <submittedName>
        <fullName evidence="8">Dihydroneopterin aldolase</fullName>
    </submittedName>
</protein>
<dbReference type="AlphaFoldDB" id="A0A168JC34"/>
<evidence type="ECO:0000256" key="2">
    <source>
        <dbReference type="ARBA" id="ARBA00022729"/>
    </source>
</evidence>
<keyword evidence="6" id="KW-0472">Membrane</keyword>
<keyword evidence="4" id="KW-1015">Disulfide bond</keyword>
<dbReference type="EMBL" id="LVJI01000054">
    <property type="protein sequence ID" value="OAB40426.1"/>
    <property type="molecule type" value="Genomic_DNA"/>
</dbReference>
<keyword evidence="6" id="KW-1133">Transmembrane helix</keyword>
<dbReference type="InterPro" id="IPR036249">
    <property type="entry name" value="Thioredoxin-like_sf"/>
</dbReference>
<gene>
    <name evidence="8" type="ORF">PBAT_24315</name>
</gene>
<comment type="caution">
    <text evidence="8">The sequence shown here is derived from an EMBL/GenBank/DDBJ whole genome shotgun (WGS) entry which is preliminary data.</text>
</comment>
<name>A0A168JC34_9BACL</name>
<dbReference type="PANTHER" id="PTHR13887">
    <property type="entry name" value="GLUTATHIONE S-TRANSFERASE KAPPA"/>
    <property type="match status" value="1"/>
</dbReference>
<keyword evidence="5" id="KW-0676">Redox-active center</keyword>
<dbReference type="PANTHER" id="PTHR13887:SF14">
    <property type="entry name" value="DISULFIDE BOND FORMATION PROTEIN D"/>
    <property type="match status" value="1"/>
</dbReference>
<comment type="similarity">
    <text evidence="1">Belongs to the thioredoxin family. DsbA subfamily.</text>
</comment>
<keyword evidence="6" id="KW-0812">Transmembrane</keyword>
<dbReference type="Gene3D" id="3.40.30.10">
    <property type="entry name" value="Glutaredoxin"/>
    <property type="match status" value="1"/>
</dbReference>
<evidence type="ECO:0000256" key="5">
    <source>
        <dbReference type="ARBA" id="ARBA00023284"/>
    </source>
</evidence>
<evidence type="ECO:0000256" key="6">
    <source>
        <dbReference type="SAM" id="Phobius"/>
    </source>
</evidence>
<keyword evidence="3" id="KW-0560">Oxidoreductase</keyword>
<proteinExistence type="inferred from homology"/>
<evidence type="ECO:0000256" key="3">
    <source>
        <dbReference type="ARBA" id="ARBA00023002"/>
    </source>
</evidence>
<dbReference type="SUPFAM" id="SSF52833">
    <property type="entry name" value="Thioredoxin-like"/>
    <property type="match status" value="1"/>
</dbReference>
<evidence type="ECO:0000256" key="1">
    <source>
        <dbReference type="ARBA" id="ARBA00005791"/>
    </source>
</evidence>
<dbReference type="InterPro" id="IPR012336">
    <property type="entry name" value="Thioredoxin-like_fold"/>
</dbReference>
<feature type="transmembrane region" description="Helical" evidence="6">
    <location>
        <begin position="15"/>
        <end position="35"/>
    </location>
</feature>
<dbReference type="RefSeq" id="WP_068653225.1">
    <property type="nucleotide sequence ID" value="NZ_CP043611.1"/>
</dbReference>
<dbReference type="Pfam" id="PF13462">
    <property type="entry name" value="Thioredoxin_4"/>
    <property type="match status" value="1"/>
</dbReference>
<accession>A0A168JC34</accession>
<evidence type="ECO:0000259" key="7">
    <source>
        <dbReference type="Pfam" id="PF13462"/>
    </source>
</evidence>
<evidence type="ECO:0000313" key="8">
    <source>
        <dbReference type="EMBL" id="OAB40426.1"/>
    </source>
</evidence>
<dbReference type="Proteomes" id="UP000077355">
    <property type="component" value="Unassembled WGS sequence"/>
</dbReference>